<dbReference type="CDD" id="cd05300">
    <property type="entry name" value="2-Hacid_dh_1"/>
    <property type="match status" value="1"/>
</dbReference>
<dbReference type="PANTHER" id="PTHR10996:SF178">
    <property type="entry name" value="2-HYDROXYACID DEHYDROGENASE YGL185C-RELATED"/>
    <property type="match status" value="1"/>
</dbReference>
<organism evidence="4 5">
    <name type="scientific">Chondromyces apiculatus DSM 436</name>
    <dbReference type="NCBI Taxonomy" id="1192034"/>
    <lineage>
        <taxon>Bacteria</taxon>
        <taxon>Pseudomonadati</taxon>
        <taxon>Myxococcota</taxon>
        <taxon>Polyangia</taxon>
        <taxon>Polyangiales</taxon>
        <taxon>Polyangiaceae</taxon>
        <taxon>Chondromyces</taxon>
    </lineage>
</organism>
<name>A0A017T0G2_9BACT</name>
<gene>
    <name evidence="4" type="ORF">CAP_6598</name>
</gene>
<proteinExistence type="predicted"/>
<evidence type="ECO:0000313" key="4">
    <source>
        <dbReference type="EMBL" id="EYF02708.1"/>
    </source>
</evidence>
<dbReference type="Gene3D" id="3.40.50.720">
    <property type="entry name" value="NAD(P)-binding Rossmann-like Domain"/>
    <property type="match status" value="2"/>
</dbReference>
<evidence type="ECO:0000256" key="2">
    <source>
        <dbReference type="ARBA" id="ARBA00023027"/>
    </source>
</evidence>
<keyword evidence="2" id="KW-0520">NAD</keyword>
<evidence type="ECO:0000256" key="1">
    <source>
        <dbReference type="ARBA" id="ARBA00023002"/>
    </source>
</evidence>
<keyword evidence="1" id="KW-0560">Oxidoreductase</keyword>
<keyword evidence="5" id="KW-1185">Reference proteome</keyword>
<dbReference type="SUPFAM" id="SSF51735">
    <property type="entry name" value="NAD(P)-binding Rossmann-fold domains"/>
    <property type="match status" value="1"/>
</dbReference>
<dbReference type="EMBL" id="ASRX01000056">
    <property type="protein sequence ID" value="EYF02708.1"/>
    <property type="molecule type" value="Genomic_DNA"/>
</dbReference>
<dbReference type="GO" id="GO:0030267">
    <property type="term" value="F:glyoxylate reductase (NADPH) activity"/>
    <property type="evidence" value="ECO:0007669"/>
    <property type="project" value="TreeGrafter"/>
</dbReference>
<dbReference type="AlphaFoldDB" id="A0A017T0G2"/>
<dbReference type="GO" id="GO:0051287">
    <property type="term" value="F:NAD binding"/>
    <property type="evidence" value="ECO:0007669"/>
    <property type="project" value="InterPro"/>
</dbReference>
<dbReference type="InterPro" id="IPR006140">
    <property type="entry name" value="D-isomer_DH_NAD-bd"/>
</dbReference>
<dbReference type="InterPro" id="IPR036291">
    <property type="entry name" value="NAD(P)-bd_dom_sf"/>
</dbReference>
<protein>
    <submittedName>
        <fullName evidence="4">D-3-phosphoglycerate dehydrogenase</fullName>
    </submittedName>
</protein>
<dbReference type="InterPro" id="IPR050223">
    <property type="entry name" value="D-isomer_2-hydroxyacid_DH"/>
</dbReference>
<dbReference type="GO" id="GO:0005829">
    <property type="term" value="C:cytosol"/>
    <property type="evidence" value="ECO:0007669"/>
    <property type="project" value="TreeGrafter"/>
</dbReference>
<dbReference type="PANTHER" id="PTHR10996">
    <property type="entry name" value="2-HYDROXYACID DEHYDROGENASE-RELATED"/>
    <property type="match status" value="1"/>
</dbReference>
<evidence type="ECO:0000313" key="5">
    <source>
        <dbReference type="Proteomes" id="UP000019678"/>
    </source>
</evidence>
<dbReference type="eggNOG" id="COG0111">
    <property type="taxonomic scope" value="Bacteria"/>
</dbReference>
<dbReference type="Proteomes" id="UP000019678">
    <property type="component" value="Unassembled WGS sequence"/>
</dbReference>
<comment type="caution">
    <text evidence="4">The sequence shown here is derived from an EMBL/GenBank/DDBJ whole genome shotgun (WGS) entry which is preliminary data.</text>
</comment>
<feature type="domain" description="D-isomer specific 2-hydroxyacid dehydrogenase NAD-binding" evidence="3">
    <location>
        <begin position="111"/>
        <end position="288"/>
    </location>
</feature>
<dbReference type="Pfam" id="PF02826">
    <property type="entry name" value="2-Hacid_dh_C"/>
    <property type="match status" value="1"/>
</dbReference>
<dbReference type="GO" id="GO:0016618">
    <property type="term" value="F:hydroxypyruvate reductase [NAD(P)H] activity"/>
    <property type="evidence" value="ECO:0007669"/>
    <property type="project" value="TreeGrafter"/>
</dbReference>
<dbReference type="SUPFAM" id="SSF52283">
    <property type="entry name" value="Formate/glycerate dehydrogenase catalytic domain-like"/>
    <property type="match status" value="1"/>
</dbReference>
<accession>A0A017T0G2</accession>
<sequence length="320" mass="34183">MIACTATFGEEADRVLVEGVAPHALTLPAVRAATNLAPAAQNAAVLDAEVVLGQPSPEDLLVAPRLRWVHLNSAGYTRYDVPEVRAALAARGVALTTSSGVYDDPCAEHALALLLAASRRLPECVELQLGGKAWPSKAVRGRSALLRGRRVLLLGFGAIGRRLSELLGPFGVDLAIFRAHPRGDEPGRVVGPEALGEAFAWAEMVVSTLPENEATRGLVSRALLDRMQADAWFVNVGRGTTVDQGALVDALAARRLGGAYLDVTDPEPLPPDHPLWTAPDCWITPHTAGGHRGEMVALVQHFLANLRRFERGEPLVDRVV</sequence>
<reference evidence="4 5" key="1">
    <citation type="submission" date="2013-05" db="EMBL/GenBank/DDBJ databases">
        <title>Genome assembly of Chondromyces apiculatus DSM 436.</title>
        <authorList>
            <person name="Sharma G."/>
            <person name="Khatri I."/>
            <person name="Kaur C."/>
            <person name="Mayilraj S."/>
            <person name="Subramanian S."/>
        </authorList>
    </citation>
    <scope>NUCLEOTIDE SEQUENCE [LARGE SCALE GENOMIC DNA]</scope>
    <source>
        <strain evidence="4 5">DSM 436</strain>
    </source>
</reference>
<dbReference type="STRING" id="1192034.CAP_6598"/>
<evidence type="ECO:0000259" key="3">
    <source>
        <dbReference type="Pfam" id="PF02826"/>
    </source>
</evidence>